<keyword evidence="3" id="KW-1185">Reference proteome</keyword>
<organism evidence="2 3">
    <name type="scientific">Streptomyces aurantiogriseus</name>
    <dbReference type="NCBI Taxonomy" id="66870"/>
    <lineage>
        <taxon>Bacteria</taxon>
        <taxon>Bacillati</taxon>
        <taxon>Actinomycetota</taxon>
        <taxon>Actinomycetes</taxon>
        <taxon>Kitasatosporales</taxon>
        <taxon>Streptomycetaceae</taxon>
        <taxon>Streptomyces</taxon>
    </lineage>
</organism>
<evidence type="ECO:0000313" key="3">
    <source>
        <dbReference type="Proteomes" id="UP000658320"/>
    </source>
</evidence>
<feature type="compositionally biased region" description="Basic and acidic residues" evidence="1">
    <location>
        <begin position="10"/>
        <end position="22"/>
    </location>
</feature>
<reference evidence="2" key="1">
    <citation type="journal article" date="2014" name="Int. J. Syst. Evol. Microbiol.">
        <title>Complete genome sequence of Corynebacterium casei LMG S-19264T (=DSM 44701T), isolated from a smear-ripened cheese.</title>
        <authorList>
            <consortium name="US DOE Joint Genome Institute (JGI-PGF)"/>
            <person name="Walter F."/>
            <person name="Albersmeier A."/>
            <person name="Kalinowski J."/>
            <person name="Ruckert C."/>
        </authorList>
    </citation>
    <scope>NUCLEOTIDE SEQUENCE</scope>
    <source>
        <strain evidence="2">JCM 4346</strain>
    </source>
</reference>
<gene>
    <name evidence="2" type="ORF">GCM10010251_92660</name>
</gene>
<comment type="caution">
    <text evidence="2">The sequence shown here is derived from an EMBL/GenBank/DDBJ whole genome shotgun (WGS) entry which is preliminary data.</text>
</comment>
<name>A0A918L074_9ACTN</name>
<sequence length="78" mass="8563">MSHRPYPSLDRARHQLDRHDDETPPLPDGSGQLAPFAMPRLVISDEAREAMGARLAEVGASLRAAFQPRPVSSEEKTA</sequence>
<evidence type="ECO:0000256" key="1">
    <source>
        <dbReference type="SAM" id="MobiDB-lite"/>
    </source>
</evidence>
<reference evidence="2" key="2">
    <citation type="submission" date="2020-09" db="EMBL/GenBank/DDBJ databases">
        <authorList>
            <person name="Sun Q."/>
            <person name="Ohkuma M."/>
        </authorList>
    </citation>
    <scope>NUCLEOTIDE SEQUENCE</scope>
    <source>
        <strain evidence="2">JCM 4346</strain>
    </source>
</reference>
<dbReference type="EMBL" id="BMSX01000041">
    <property type="protein sequence ID" value="GGR61347.1"/>
    <property type="molecule type" value="Genomic_DNA"/>
</dbReference>
<feature type="region of interest" description="Disordered" evidence="1">
    <location>
        <begin position="1"/>
        <end position="34"/>
    </location>
</feature>
<accession>A0A918L074</accession>
<dbReference type="AlphaFoldDB" id="A0A918L074"/>
<evidence type="ECO:0000313" key="2">
    <source>
        <dbReference type="EMBL" id="GGR61347.1"/>
    </source>
</evidence>
<dbReference type="RefSeq" id="WP_189944071.1">
    <property type="nucleotide sequence ID" value="NZ_BMSX01000041.1"/>
</dbReference>
<dbReference type="Proteomes" id="UP000658320">
    <property type="component" value="Unassembled WGS sequence"/>
</dbReference>
<proteinExistence type="predicted"/>
<protein>
    <submittedName>
        <fullName evidence="2">Uncharacterized protein</fullName>
    </submittedName>
</protein>